<accession>A0A2A2TF73</accession>
<dbReference type="InterPro" id="IPR005031">
    <property type="entry name" value="COQ10_START"/>
</dbReference>
<dbReference type="SUPFAM" id="SSF55961">
    <property type="entry name" value="Bet v1-like"/>
    <property type="match status" value="1"/>
</dbReference>
<dbReference type="Gene3D" id="3.30.530.20">
    <property type="match status" value="1"/>
</dbReference>
<dbReference type="InterPro" id="IPR023393">
    <property type="entry name" value="START-like_dom_sf"/>
</dbReference>
<evidence type="ECO:0000313" key="3">
    <source>
        <dbReference type="Proteomes" id="UP000218238"/>
    </source>
</evidence>
<protein>
    <submittedName>
        <fullName evidence="2">Cyclase</fullName>
    </submittedName>
</protein>
<organism evidence="2 3">
    <name type="scientific">Brunnivagina elsteri CCALA 953</name>
    <dbReference type="NCBI Taxonomy" id="987040"/>
    <lineage>
        <taxon>Bacteria</taxon>
        <taxon>Bacillati</taxon>
        <taxon>Cyanobacteriota</taxon>
        <taxon>Cyanophyceae</taxon>
        <taxon>Nostocales</taxon>
        <taxon>Calotrichaceae</taxon>
        <taxon>Brunnivagina</taxon>
    </lineage>
</organism>
<gene>
    <name evidence="2" type="ORF">CK510_20005</name>
</gene>
<comment type="caution">
    <text evidence="2">The sequence shown here is derived from an EMBL/GenBank/DDBJ whole genome shotgun (WGS) entry which is preliminary data.</text>
</comment>
<evidence type="ECO:0000313" key="2">
    <source>
        <dbReference type="EMBL" id="PAX52316.1"/>
    </source>
</evidence>
<reference evidence="2 3" key="1">
    <citation type="submission" date="2017-08" db="EMBL/GenBank/DDBJ databases">
        <title>Draft genome sequence of filamentous cyanobacterium Calothrix elsteri CCALA 953.</title>
        <authorList>
            <person name="Gagunashvili A.N."/>
            <person name="Elster J."/>
            <person name="Andresson O.S."/>
        </authorList>
    </citation>
    <scope>NUCLEOTIDE SEQUENCE [LARGE SCALE GENOMIC DNA]</scope>
    <source>
        <strain evidence="2 3">CCALA 953</strain>
    </source>
</reference>
<dbReference type="AlphaFoldDB" id="A0A2A2TF73"/>
<dbReference type="RefSeq" id="WP_095723372.1">
    <property type="nucleotide sequence ID" value="NZ_NTFS01000254.1"/>
</dbReference>
<dbReference type="Pfam" id="PF03364">
    <property type="entry name" value="Polyketide_cyc"/>
    <property type="match status" value="1"/>
</dbReference>
<dbReference type="EMBL" id="NTFS01000254">
    <property type="protein sequence ID" value="PAX52316.1"/>
    <property type="molecule type" value="Genomic_DNA"/>
</dbReference>
<dbReference type="Proteomes" id="UP000218238">
    <property type="component" value="Unassembled WGS sequence"/>
</dbReference>
<sequence>MSAFYSSDSLIPGSNMVWSPEQQAKVMQGEVILETRSHTAWGGAVTAWMYLPITRSHAWQQLTDYPRWVQYFPDIIKSELVSSEAPNPDFRRTDFATQRVEPKRLYQAAQKAFLFFTAQVEIYLNVAEELGQKIQFRLEKGSFHDFTANIELQDFGNGTLLKYAVQATPTIPVPAILIQQAMNFELPANMRKMRQVLCKSQ</sequence>
<evidence type="ECO:0000259" key="1">
    <source>
        <dbReference type="Pfam" id="PF03364"/>
    </source>
</evidence>
<name>A0A2A2TF73_9CYAN</name>
<feature type="domain" description="Coenzyme Q-binding protein COQ10 START" evidence="1">
    <location>
        <begin position="52"/>
        <end position="190"/>
    </location>
</feature>
<proteinExistence type="predicted"/>
<dbReference type="OrthoDB" id="422255at2"/>
<keyword evidence="3" id="KW-1185">Reference proteome</keyword>